<proteinExistence type="predicted"/>
<gene>
    <name evidence="2" type="ORF">E3A20_29310</name>
</gene>
<keyword evidence="3" id="KW-1185">Reference proteome</keyword>
<evidence type="ECO:0008006" key="4">
    <source>
        <dbReference type="Google" id="ProtNLM"/>
    </source>
</evidence>
<feature type="non-terminal residue" evidence="2">
    <location>
        <position position="40"/>
    </location>
</feature>
<evidence type="ECO:0000313" key="3">
    <source>
        <dbReference type="Proteomes" id="UP000321083"/>
    </source>
</evidence>
<protein>
    <recommendedName>
        <fullName evidence="4">TerC family protein</fullName>
    </recommendedName>
</protein>
<comment type="caution">
    <text evidence="2">The sequence shown here is derived from an EMBL/GenBank/DDBJ whole genome shotgun (WGS) entry which is preliminary data.</text>
</comment>
<dbReference type="AlphaFoldDB" id="A0A5C6M124"/>
<name>A0A5C6M124_9PLAN</name>
<sequence>MLTLLSAEAWISLLTLTFLEVVLGIDNIIFIAILAGRLPE</sequence>
<keyword evidence="1" id="KW-0812">Transmembrane</keyword>
<reference evidence="2 3" key="1">
    <citation type="submission" date="2019-08" db="EMBL/GenBank/DDBJ databases">
        <title>100 year-old enigma solved: identification of Planctomyces bekefii, the type genus and species of the phylum Planctomycetes.</title>
        <authorList>
            <person name="Svetlana D.N."/>
            <person name="Overmann J."/>
        </authorList>
    </citation>
    <scope>NUCLEOTIDE SEQUENCE [LARGE SCALE GENOMIC DNA]</scope>
    <source>
        <strain evidence="2">Phe10_nw2017</strain>
    </source>
</reference>
<feature type="transmembrane region" description="Helical" evidence="1">
    <location>
        <begin position="12"/>
        <end position="35"/>
    </location>
</feature>
<dbReference type="Proteomes" id="UP000321083">
    <property type="component" value="Unassembled WGS sequence"/>
</dbReference>
<organism evidence="2 3">
    <name type="scientific">Planctomyces bekefii</name>
    <dbReference type="NCBI Taxonomy" id="1653850"/>
    <lineage>
        <taxon>Bacteria</taxon>
        <taxon>Pseudomonadati</taxon>
        <taxon>Planctomycetota</taxon>
        <taxon>Planctomycetia</taxon>
        <taxon>Planctomycetales</taxon>
        <taxon>Planctomycetaceae</taxon>
        <taxon>Planctomyces</taxon>
    </lineage>
</organism>
<reference evidence="2 3" key="2">
    <citation type="submission" date="2019-08" db="EMBL/GenBank/DDBJ databases">
        <authorList>
            <person name="Henke P."/>
        </authorList>
    </citation>
    <scope>NUCLEOTIDE SEQUENCE [LARGE SCALE GENOMIC DNA]</scope>
    <source>
        <strain evidence="2">Phe10_nw2017</strain>
    </source>
</reference>
<keyword evidence="1" id="KW-0472">Membrane</keyword>
<evidence type="ECO:0000256" key="1">
    <source>
        <dbReference type="SAM" id="Phobius"/>
    </source>
</evidence>
<accession>A0A5C6M124</accession>
<keyword evidence="1" id="KW-1133">Transmembrane helix</keyword>
<evidence type="ECO:0000313" key="2">
    <source>
        <dbReference type="EMBL" id="TWW07939.1"/>
    </source>
</evidence>
<dbReference type="EMBL" id="SRHE01000930">
    <property type="protein sequence ID" value="TWW07939.1"/>
    <property type="molecule type" value="Genomic_DNA"/>
</dbReference>